<comment type="caution">
    <text evidence="9">The sequence shown here is derived from an EMBL/GenBank/DDBJ whole genome shotgun (WGS) entry which is preliminary data.</text>
</comment>
<dbReference type="Proteomes" id="UP001176961">
    <property type="component" value="Unassembled WGS sequence"/>
</dbReference>
<keyword evidence="5" id="KW-0802">TPR repeat</keyword>
<dbReference type="GO" id="GO:0008017">
    <property type="term" value="F:microtubule binding"/>
    <property type="evidence" value="ECO:0007669"/>
    <property type="project" value="TreeGrafter"/>
</dbReference>
<gene>
    <name evidence="9" type="ORF">CYNAS_LOCUS8309</name>
</gene>
<dbReference type="GO" id="GO:0097431">
    <property type="term" value="C:mitotic spindle pole"/>
    <property type="evidence" value="ECO:0007669"/>
    <property type="project" value="TreeGrafter"/>
</dbReference>
<keyword evidence="3" id="KW-0963">Cytoplasm</keyword>
<keyword evidence="4" id="KW-0677">Repeat</keyword>
<dbReference type="InterPro" id="IPR011990">
    <property type="entry name" value="TPR-like_helical_dom_sf"/>
</dbReference>
<evidence type="ECO:0000313" key="10">
    <source>
        <dbReference type="Proteomes" id="UP001176961"/>
    </source>
</evidence>
<evidence type="ECO:0000256" key="5">
    <source>
        <dbReference type="ARBA" id="ARBA00022803"/>
    </source>
</evidence>
<dbReference type="Pfam" id="PF21033">
    <property type="entry name" value="RMD1-3"/>
    <property type="match status" value="1"/>
</dbReference>
<dbReference type="SUPFAM" id="SSF48452">
    <property type="entry name" value="TPR-like"/>
    <property type="match status" value="1"/>
</dbReference>
<organism evidence="9 10">
    <name type="scientific">Cylicocyclus nassatus</name>
    <name type="common">Nematode worm</name>
    <dbReference type="NCBI Taxonomy" id="53992"/>
    <lineage>
        <taxon>Eukaryota</taxon>
        <taxon>Metazoa</taxon>
        <taxon>Ecdysozoa</taxon>
        <taxon>Nematoda</taxon>
        <taxon>Chromadorea</taxon>
        <taxon>Rhabditida</taxon>
        <taxon>Rhabditina</taxon>
        <taxon>Rhabditomorpha</taxon>
        <taxon>Strongyloidea</taxon>
        <taxon>Strongylidae</taxon>
        <taxon>Cylicocyclus</taxon>
    </lineage>
</organism>
<dbReference type="InterPro" id="IPR049039">
    <property type="entry name" value="RMD1-3_a_helical_rpt"/>
</dbReference>
<dbReference type="PANTHER" id="PTHR16056">
    <property type="entry name" value="REGULATOR OF MICROTUBULE DYNAMICS PROTEIN"/>
    <property type="match status" value="1"/>
</dbReference>
<dbReference type="AlphaFoldDB" id="A0AA36GQ82"/>
<evidence type="ECO:0000256" key="3">
    <source>
        <dbReference type="ARBA" id="ARBA00022490"/>
    </source>
</evidence>
<sequence length="100" mass="11426">MDRRELAVAKTIFATPPSSTYDKALHYFLKAEEISPHFYSTNTYYIAETHEKMGSEDEALKYYMDAFKMPVIAADDKRIPEKVITNVVEVGAIPNTVRFS</sequence>
<keyword evidence="10" id="KW-1185">Reference proteome</keyword>
<evidence type="ECO:0000313" key="9">
    <source>
        <dbReference type="EMBL" id="CAJ0596326.1"/>
    </source>
</evidence>
<dbReference type="GO" id="GO:0005876">
    <property type="term" value="C:spindle microtubule"/>
    <property type="evidence" value="ECO:0007669"/>
    <property type="project" value="TreeGrafter"/>
</dbReference>
<dbReference type="GO" id="GO:0005739">
    <property type="term" value="C:mitochondrion"/>
    <property type="evidence" value="ECO:0007669"/>
    <property type="project" value="TreeGrafter"/>
</dbReference>
<name>A0AA36GQ82_CYLNA</name>
<accession>A0AA36GQ82</accession>
<evidence type="ECO:0000256" key="2">
    <source>
        <dbReference type="ARBA" id="ARBA00011375"/>
    </source>
</evidence>
<evidence type="ECO:0000256" key="6">
    <source>
        <dbReference type="ARBA" id="ARBA00023212"/>
    </source>
</evidence>
<dbReference type="Gene3D" id="1.25.40.10">
    <property type="entry name" value="Tetratricopeptide repeat domain"/>
    <property type="match status" value="1"/>
</dbReference>
<dbReference type="EMBL" id="CATQJL010000112">
    <property type="protein sequence ID" value="CAJ0596326.1"/>
    <property type="molecule type" value="Genomic_DNA"/>
</dbReference>
<keyword evidence="6" id="KW-0206">Cytoskeleton</keyword>
<evidence type="ECO:0000256" key="4">
    <source>
        <dbReference type="ARBA" id="ARBA00022737"/>
    </source>
</evidence>
<comment type="subcellular location">
    <subcellularLocation>
        <location evidence="1">Cytoplasm</location>
        <location evidence="1">Cytoskeleton</location>
    </subcellularLocation>
</comment>
<evidence type="ECO:0000256" key="1">
    <source>
        <dbReference type="ARBA" id="ARBA00004245"/>
    </source>
</evidence>
<evidence type="ECO:0000256" key="7">
    <source>
        <dbReference type="ARBA" id="ARBA00039966"/>
    </source>
</evidence>
<protein>
    <recommendedName>
        <fullName evidence="7">Regulator of microtubule dynamics protein 1</fullName>
    </recommendedName>
    <alternativeName>
        <fullName evidence="8">Protein FAM82B</fullName>
    </alternativeName>
</protein>
<comment type="subunit">
    <text evidence="2">Interacts with microtubules.</text>
</comment>
<evidence type="ECO:0000256" key="8">
    <source>
        <dbReference type="ARBA" id="ARBA00041958"/>
    </source>
</evidence>
<proteinExistence type="predicted"/>
<reference evidence="9" key="1">
    <citation type="submission" date="2023-07" db="EMBL/GenBank/DDBJ databases">
        <authorList>
            <consortium name="CYATHOMIX"/>
        </authorList>
    </citation>
    <scope>NUCLEOTIDE SEQUENCE</scope>
    <source>
        <strain evidence="9">N/A</strain>
    </source>
</reference>
<dbReference type="PANTHER" id="PTHR16056:SF16">
    <property type="entry name" value="REGULATOR OF MICROTUBULE DYNAMICS PROTEIN 1"/>
    <property type="match status" value="1"/>
</dbReference>